<feature type="domain" description="Xylose isomerase-like TIM barrel" evidence="8">
    <location>
        <begin position="69"/>
        <end position="296"/>
    </location>
</feature>
<evidence type="ECO:0000256" key="5">
    <source>
        <dbReference type="ARBA" id="ARBA00023211"/>
    </source>
</evidence>
<comment type="subcellular location">
    <subcellularLocation>
        <location evidence="1">Cytoplasm</location>
    </subcellularLocation>
</comment>
<keyword evidence="7" id="KW-0119">Carbohydrate metabolism</keyword>
<evidence type="ECO:0000256" key="2">
    <source>
        <dbReference type="ARBA" id="ARBA00018232"/>
    </source>
</evidence>
<dbReference type="InterPro" id="IPR001998">
    <property type="entry name" value="Xylose_isomerase"/>
</dbReference>
<proteinExistence type="predicted"/>
<keyword evidence="6 9" id="KW-0413">Isomerase</keyword>
<dbReference type="InterPro" id="IPR050337">
    <property type="entry name" value="L-rhamnose_isomerase"/>
</dbReference>
<sequence>MCPGTVQAAASPVFGAGLWNFATYVDRYAVDRYGEARSTIEQIELAARVGDISYVDLNYPFTHGVSLGDVKAALERTGIAAIGVTPEIYLREHQLGAFTNPDPARRASAMAIMQGAADVVRELGARYVKIWPGQDGFDYPFQVDYAELNRLAVDGMRDLAQANPDLRFVIEYKPREPRTHMLWSSAARTVLGIQQMGVDNVGVLLDFGHALFGGESPAEAAQLLIDHGLLWGMDVNDNFRGWDDDMVVGSVHITEVFEFFHTLRKNGWEGVWQLDQFPFREDVVDNARTSIRFLKAIHRALERLDEEALAQAQARHDSLAAQRAVQDALLGCMA</sequence>
<evidence type="ECO:0000313" key="10">
    <source>
        <dbReference type="Proteomes" id="UP000273001"/>
    </source>
</evidence>
<dbReference type="GO" id="GO:0016853">
    <property type="term" value="F:isomerase activity"/>
    <property type="evidence" value="ECO:0007669"/>
    <property type="project" value="UniProtKB-KW"/>
</dbReference>
<keyword evidence="10" id="KW-1185">Reference proteome</keyword>
<name>A0ABN5PLW8_9ACTO</name>
<evidence type="ECO:0000313" key="9">
    <source>
        <dbReference type="EMBL" id="AYD89273.1"/>
    </source>
</evidence>
<dbReference type="InterPro" id="IPR013022">
    <property type="entry name" value="Xyl_isomerase-like_TIM-brl"/>
</dbReference>
<dbReference type="Proteomes" id="UP000273001">
    <property type="component" value="Chromosome"/>
</dbReference>
<dbReference type="EMBL" id="CP032514">
    <property type="protein sequence ID" value="AYD89273.1"/>
    <property type="molecule type" value="Genomic_DNA"/>
</dbReference>
<evidence type="ECO:0000259" key="8">
    <source>
        <dbReference type="Pfam" id="PF01261"/>
    </source>
</evidence>
<evidence type="ECO:0000256" key="1">
    <source>
        <dbReference type="ARBA" id="ARBA00004496"/>
    </source>
</evidence>
<accession>A0ABN5PLW8</accession>
<organism evidence="9 10">
    <name type="scientific">Actinomyces lilanjuaniae</name>
    <dbReference type="NCBI Taxonomy" id="2321394"/>
    <lineage>
        <taxon>Bacteria</taxon>
        <taxon>Bacillati</taxon>
        <taxon>Actinomycetota</taxon>
        <taxon>Actinomycetes</taxon>
        <taxon>Actinomycetales</taxon>
        <taxon>Actinomycetaceae</taxon>
        <taxon>Actinomyces</taxon>
    </lineage>
</organism>
<dbReference type="PROSITE" id="PS51415">
    <property type="entry name" value="XYLOSE_ISOMERASE"/>
    <property type="match status" value="1"/>
</dbReference>
<evidence type="ECO:0000256" key="6">
    <source>
        <dbReference type="ARBA" id="ARBA00023235"/>
    </source>
</evidence>
<dbReference type="Pfam" id="PF01261">
    <property type="entry name" value="AP_endonuc_2"/>
    <property type="match status" value="1"/>
</dbReference>
<keyword evidence="4" id="KW-0479">Metal-binding</keyword>
<dbReference type="PANTHER" id="PTHR30268">
    <property type="entry name" value="L-RHAMNOSE ISOMERASE"/>
    <property type="match status" value="1"/>
</dbReference>
<dbReference type="InterPro" id="IPR036237">
    <property type="entry name" value="Xyl_isomerase-like_sf"/>
</dbReference>
<dbReference type="RefSeq" id="WP_119836997.1">
    <property type="nucleotide sequence ID" value="NZ_CP032514.1"/>
</dbReference>
<keyword evidence="3" id="KW-0963">Cytoplasm</keyword>
<gene>
    <name evidence="9" type="ORF">D5R93_02960</name>
</gene>
<protein>
    <recommendedName>
        <fullName evidence="2">Xylose isomerase</fullName>
    </recommendedName>
</protein>
<evidence type="ECO:0000256" key="4">
    <source>
        <dbReference type="ARBA" id="ARBA00022723"/>
    </source>
</evidence>
<reference evidence="9 10" key="1">
    <citation type="submission" date="2018-09" db="EMBL/GenBank/DDBJ databases">
        <authorList>
            <person name="Li J."/>
        </authorList>
    </citation>
    <scope>NUCLEOTIDE SEQUENCE [LARGE SCALE GENOMIC DNA]</scope>
    <source>
        <strain evidence="9 10">2129</strain>
    </source>
</reference>
<dbReference type="SUPFAM" id="SSF51658">
    <property type="entry name" value="Xylose isomerase-like"/>
    <property type="match status" value="1"/>
</dbReference>
<evidence type="ECO:0000256" key="3">
    <source>
        <dbReference type="ARBA" id="ARBA00022490"/>
    </source>
</evidence>
<dbReference type="Gene3D" id="3.20.20.150">
    <property type="entry name" value="Divalent-metal-dependent TIM barrel enzymes"/>
    <property type="match status" value="1"/>
</dbReference>
<evidence type="ECO:0000256" key="7">
    <source>
        <dbReference type="ARBA" id="ARBA00023277"/>
    </source>
</evidence>
<dbReference type="PANTHER" id="PTHR30268:SF0">
    <property type="entry name" value="L-RHAMNOSE ISOMERASE"/>
    <property type="match status" value="1"/>
</dbReference>
<keyword evidence="5" id="KW-0464">Manganese</keyword>